<sequence>MAVTGVTLSPKTSNAEAGTAGTRQLSSTIAPSNATNKAVTYAIAPTTSGLSVNASGLISWAENVPAGTYTTTVTTADGAKKDTHVLTLTEPVPESGE</sequence>
<feature type="region of interest" description="Disordered" evidence="1">
    <location>
        <begin position="1"/>
        <end position="25"/>
    </location>
</feature>
<protein>
    <submittedName>
        <fullName evidence="2">Phage tail protein</fullName>
    </submittedName>
</protein>
<evidence type="ECO:0000313" key="3">
    <source>
        <dbReference type="Proteomes" id="UP000233343"/>
    </source>
</evidence>
<accession>A0A2N0ZMX8</accession>
<comment type="caution">
    <text evidence="2">The sequence shown here is derived from an EMBL/GenBank/DDBJ whole genome shotgun (WGS) entry which is preliminary data.</text>
</comment>
<dbReference type="Proteomes" id="UP000233343">
    <property type="component" value="Unassembled WGS sequence"/>
</dbReference>
<keyword evidence="3" id="KW-1185">Reference proteome</keyword>
<dbReference type="EMBL" id="PISD01000004">
    <property type="protein sequence ID" value="PKG30871.1"/>
    <property type="molecule type" value="Genomic_DNA"/>
</dbReference>
<evidence type="ECO:0000256" key="1">
    <source>
        <dbReference type="SAM" id="MobiDB-lite"/>
    </source>
</evidence>
<gene>
    <name evidence="2" type="ORF">CWS20_01175</name>
</gene>
<organism evidence="2 3">
    <name type="scientific">Cytobacillus horneckiae</name>
    <dbReference type="NCBI Taxonomy" id="549687"/>
    <lineage>
        <taxon>Bacteria</taxon>
        <taxon>Bacillati</taxon>
        <taxon>Bacillota</taxon>
        <taxon>Bacilli</taxon>
        <taxon>Bacillales</taxon>
        <taxon>Bacillaceae</taxon>
        <taxon>Cytobacillus</taxon>
    </lineage>
</organism>
<name>A0A2N0ZMX8_9BACI</name>
<proteinExistence type="predicted"/>
<evidence type="ECO:0000313" key="2">
    <source>
        <dbReference type="EMBL" id="PKG30871.1"/>
    </source>
</evidence>
<dbReference type="Gene3D" id="2.60.40.1080">
    <property type="match status" value="1"/>
</dbReference>
<reference evidence="2 3" key="1">
    <citation type="journal article" date="2010" name="Int. J. Syst. Evol. Microbiol.">
        <title>Bacillus horneckiae sp. nov., isolated from a spacecraft-assembly clean room.</title>
        <authorList>
            <person name="Vaishampayan P."/>
            <person name="Probst A."/>
            <person name="Krishnamurthi S."/>
            <person name="Ghosh S."/>
            <person name="Osman S."/>
            <person name="McDowall A."/>
            <person name="Ruckmani A."/>
            <person name="Mayilraj S."/>
            <person name="Venkateswaran K."/>
        </authorList>
    </citation>
    <scope>NUCLEOTIDE SEQUENCE [LARGE SCALE GENOMIC DNA]</scope>
    <source>
        <strain evidence="3">1PO1SC</strain>
    </source>
</reference>
<dbReference type="Pfam" id="PF05345">
    <property type="entry name" value="He_PIG"/>
    <property type="match status" value="1"/>
</dbReference>
<dbReference type="AlphaFoldDB" id="A0A2N0ZMX8"/>